<keyword evidence="4" id="KW-1185">Reference proteome</keyword>
<dbReference type="OrthoDB" id="9804774at2"/>
<proteinExistence type="inferred from homology"/>
<dbReference type="EMBL" id="CP001751">
    <property type="protein sequence ID" value="ADE39573.1"/>
    <property type="molecule type" value="Genomic_DNA"/>
</dbReference>
<dbReference type="eggNOG" id="COG1028">
    <property type="taxonomic scope" value="Bacteria"/>
</dbReference>
<evidence type="ECO:0000256" key="2">
    <source>
        <dbReference type="RuleBase" id="RU000363"/>
    </source>
</evidence>
<dbReference type="InterPro" id="IPR020904">
    <property type="entry name" value="Sc_DH/Rdtase_CS"/>
</dbReference>
<dbReference type="AlphaFoldDB" id="D5BTH6"/>
<sequence>MMGAQHALITGATSGIGLAIARRLASQGMNITIGGLGADDEIADICKSLIRAGAPKTIHDPADMRDPVAVRHMIDVAADRFGGIAILVNNAGIQHVAPVTAFPPDKWDDVLAINLSAVFHASAAAAVHMVAAGWGRIINISSVHGLVASPDKAAYVAAKHGVIGLTKTMALEHARGAITVNAICPGWVKTPLVEQQIIKRAKASGKSFDEEANRLVADKMPSWTFTDADDVAAAVQFLCGPASASITGTSLIMDGGWTAQ</sequence>
<keyword evidence="3" id="KW-0560">Oxidoreductase</keyword>
<dbReference type="InterPro" id="IPR050259">
    <property type="entry name" value="SDR"/>
</dbReference>
<dbReference type="PRINTS" id="PR00081">
    <property type="entry name" value="GDHRDH"/>
</dbReference>
<evidence type="ECO:0000313" key="3">
    <source>
        <dbReference type="EMBL" id="ADE39573.1"/>
    </source>
</evidence>
<evidence type="ECO:0000256" key="1">
    <source>
        <dbReference type="ARBA" id="ARBA00006484"/>
    </source>
</evidence>
<name>D5BTH6_PUNMI</name>
<dbReference type="NCBIfam" id="TIGR01963">
    <property type="entry name" value="PHB_DH"/>
    <property type="match status" value="1"/>
</dbReference>
<reference evidence="3 4" key="1">
    <citation type="journal article" date="2010" name="J. Bacteriol.">
        <title>Complete genome sequence of "Candidatus Puniceispirillum marinum" IMCC1322, a representative of the SAR116 clade in the Alphaproteobacteria.</title>
        <authorList>
            <person name="Oh H.M."/>
            <person name="Kwon K.K."/>
            <person name="Kang I."/>
            <person name="Kang S.G."/>
            <person name="Lee J.H."/>
            <person name="Kim S.J."/>
            <person name="Cho J.C."/>
        </authorList>
    </citation>
    <scope>NUCLEOTIDE SEQUENCE [LARGE SCALE GENOMIC DNA]</scope>
    <source>
        <strain evidence="3 4">IMCC1322</strain>
    </source>
</reference>
<dbReference type="InterPro" id="IPR036291">
    <property type="entry name" value="NAD(P)-bd_dom_sf"/>
</dbReference>
<dbReference type="HOGENOM" id="CLU_010194_1_0_5"/>
<organism evidence="3 4">
    <name type="scientific">Puniceispirillum marinum (strain IMCC1322)</name>
    <dbReference type="NCBI Taxonomy" id="488538"/>
    <lineage>
        <taxon>Bacteria</taxon>
        <taxon>Pseudomonadati</taxon>
        <taxon>Pseudomonadota</taxon>
        <taxon>Alphaproteobacteria</taxon>
        <taxon>Candidatus Puniceispirillales</taxon>
        <taxon>Candidatus Puniceispirillaceae</taxon>
        <taxon>Candidatus Puniceispirillum</taxon>
    </lineage>
</organism>
<dbReference type="FunFam" id="3.40.50.720:FF:000084">
    <property type="entry name" value="Short-chain dehydrogenase reductase"/>
    <property type="match status" value="1"/>
</dbReference>
<evidence type="ECO:0000313" key="4">
    <source>
        <dbReference type="Proteomes" id="UP000007460"/>
    </source>
</evidence>
<dbReference type="SUPFAM" id="SSF51735">
    <property type="entry name" value="NAD(P)-binding Rossmann-fold domains"/>
    <property type="match status" value="1"/>
</dbReference>
<dbReference type="GO" id="GO:0032787">
    <property type="term" value="P:monocarboxylic acid metabolic process"/>
    <property type="evidence" value="ECO:0007669"/>
    <property type="project" value="UniProtKB-ARBA"/>
</dbReference>
<dbReference type="STRING" id="488538.SAR116_1330"/>
<dbReference type="PANTHER" id="PTHR42879">
    <property type="entry name" value="3-OXOACYL-(ACYL-CARRIER-PROTEIN) REDUCTASE"/>
    <property type="match status" value="1"/>
</dbReference>
<dbReference type="NCBIfam" id="NF009093">
    <property type="entry name" value="PRK12429.1"/>
    <property type="match status" value="1"/>
</dbReference>
<dbReference type="InterPro" id="IPR011294">
    <property type="entry name" value="3-OHbutyrate_DH"/>
</dbReference>
<dbReference type="EC" id="1.1.1.30" evidence="3"/>
<dbReference type="Proteomes" id="UP000007460">
    <property type="component" value="Chromosome"/>
</dbReference>
<comment type="similarity">
    <text evidence="1 2">Belongs to the short-chain dehydrogenases/reductases (SDR) family.</text>
</comment>
<dbReference type="KEGG" id="apb:SAR116_1330"/>
<dbReference type="RefSeq" id="WP_013046200.1">
    <property type="nucleotide sequence ID" value="NC_014010.1"/>
</dbReference>
<dbReference type="InterPro" id="IPR002347">
    <property type="entry name" value="SDR_fam"/>
</dbReference>
<dbReference type="PROSITE" id="PS00061">
    <property type="entry name" value="ADH_SHORT"/>
    <property type="match status" value="1"/>
</dbReference>
<protein>
    <submittedName>
        <fullName evidence="3">3-hydroxybutyrate dehydrogenase</fullName>
        <ecNumber evidence="3">1.1.1.30</ecNumber>
    </submittedName>
</protein>
<dbReference type="GO" id="GO:0003858">
    <property type="term" value="F:3-hydroxybutyrate dehydrogenase activity"/>
    <property type="evidence" value="ECO:0007669"/>
    <property type="project" value="UniProtKB-EC"/>
</dbReference>
<dbReference type="PRINTS" id="PR00080">
    <property type="entry name" value="SDRFAMILY"/>
</dbReference>
<dbReference type="Gene3D" id="3.40.50.720">
    <property type="entry name" value="NAD(P)-binding Rossmann-like Domain"/>
    <property type="match status" value="1"/>
</dbReference>
<gene>
    <name evidence="3" type="ordered locus">SAR116_1330</name>
</gene>
<dbReference type="PANTHER" id="PTHR42879:SF2">
    <property type="entry name" value="3-OXOACYL-[ACYL-CARRIER-PROTEIN] REDUCTASE FABG"/>
    <property type="match status" value="1"/>
</dbReference>
<accession>D5BTH6</accession>
<dbReference type="Pfam" id="PF00106">
    <property type="entry name" value="adh_short"/>
    <property type="match status" value="1"/>
</dbReference>